<dbReference type="GeneID" id="33557960"/>
<accession>A0A1Y1UEG8</accession>
<evidence type="ECO:0000256" key="2">
    <source>
        <dbReference type="ARBA" id="ARBA00013807"/>
    </source>
</evidence>
<protein>
    <recommendedName>
        <fullName evidence="2">Autophagy-related protein 14</fullName>
    </recommendedName>
</protein>
<dbReference type="GO" id="GO:0000149">
    <property type="term" value="F:SNARE binding"/>
    <property type="evidence" value="ECO:0007669"/>
    <property type="project" value="TreeGrafter"/>
</dbReference>
<dbReference type="GO" id="GO:0035493">
    <property type="term" value="P:SNARE complex assembly"/>
    <property type="evidence" value="ECO:0007669"/>
    <property type="project" value="TreeGrafter"/>
</dbReference>
<gene>
    <name evidence="4" type="ORF">BD324DRAFT_628867</name>
</gene>
<dbReference type="RefSeq" id="XP_021870544.1">
    <property type="nucleotide sequence ID" value="XM_022016151.1"/>
</dbReference>
<dbReference type="GO" id="GO:0032991">
    <property type="term" value="C:protein-containing complex"/>
    <property type="evidence" value="ECO:0007669"/>
    <property type="project" value="UniProtKB-ARBA"/>
</dbReference>
<dbReference type="EMBL" id="NBSH01000008">
    <property type="protein sequence ID" value="ORX36443.1"/>
    <property type="molecule type" value="Genomic_DNA"/>
</dbReference>
<reference evidence="4 5" key="1">
    <citation type="submission" date="2017-03" db="EMBL/GenBank/DDBJ databases">
        <title>Widespread Adenine N6-methylation of Active Genes in Fungi.</title>
        <authorList>
            <consortium name="DOE Joint Genome Institute"/>
            <person name="Mondo S.J."/>
            <person name="Dannebaum R.O."/>
            <person name="Kuo R.C."/>
            <person name="Louie K.B."/>
            <person name="Bewick A.J."/>
            <person name="Labutti K."/>
            <person name="Haridas S."/>
            <person name="Kuo A."/>
            <person name="Salamov A."/>
            <person name="Ahrendt S.R."/>
            <person name="Lau R."/>
            <person name="Bowen B.P."/>
            <person name="Lipzen A."/>
            <person name="Sullivan W."/>
            <person name="Andreopoulos W.B."/>
            <person name="Clum A."/>
            <person name="Lindquist E."/>
            <person name="Daum C."/>
            <person name="Northen T.R."/>
            <person name="Ramamoorthy G."/>
            <person name="Schmitz R.J."/>
            <person name="Gryganskyi A."/>
            <person name="Culley D."/>
            <person name="Magnuson J."/>
            <person name="James T.Y."/>
            <person name="O'Malley M.A."/>
            <person name="Stajich J.E."/>
            <person name="Spatafora J.W."/>
            <person name="Visel A."/>
            <person name="Grigoriev I.V."/>
        </authorList>
    </citation>
    <scope>NUCLEOTIDE SEQUENCE [LARGE SCALE GENOMIC DNA]</scope>
    <source>
        <strain evidence="4 5">NRRL Y-17943</strain>
    </source>
</reference>
<dbReference type="InterPro" id="IPR018791">
    <property type="entry name" value="UV_resistance/autophagy_Atg14"/>
</dbReference>
<name>A0A1Y1UEG8_9TREE</name>
<dbReference type="GO" id="GO:0000323">
    <property type="term" value="C:lytic vacuole"/>
    <property type="evidence" value="ECO:0007669"/>
    <property type="project" value="TreeGrafter"/>
</dbReference>
<dbReference type="InParanoid" id="A0A1Y1UEG8"/>
<dbReference type="GO" id="GO:0005768">
    <property type="term" value="C:endosome"/>
    <property type="evidence" value="ECO:0007669"/>
    <property type="project" value="TreeGrafter"/>
</dbReference>
<keyword evidence="5" id="KW-1185">Reference proteome</keyword>
<evidence type="ECO:0000256" key="3">
    <source>
        <dbReference type="ARBA" id="ARBA00023054"/>
    </source>
</evidence>
<evidence type="ECO:0000313" key="5">
    <source>
        <dbReference type="Proteomes" id="UP000193218"/>
    </source>
</evidence>
<dbReference type="OrthoDB" id="16772at2759"/>
<sequence>MSICPCCEIQQPAQYCSQCLREGVATHHRLSHSLRAQCASSIVTSSQILTEGSRSLDVWRRIRAEVALAERRVRRLVQKIQSIESELAGDVPDPFRVQRRHQKPTMTDRDVEARHQEIIQRQSDVDHRLVHARRVLVKEAVTVFGLQDGDIPSIAGLPVPLHYDLRKQPSFMMNAAISHVIHLLRMLSIYLSIALPFQPDYPKHFHVGRPIIRANLPFLQTSKYREAYPLWISSTAWKTDLKSRAKHRNFLQTFGLLAHSVSYLAWSQGVQGIGIPDDSIDSVQIPVTSLVRLLRTTADSPSLGHRAHEPGTAFLPHLGFGLDVSRVVAWTSVTESADDGEQTDEWDVVEA</sequence>
<dbReference type="Pfam" id="PF10186">
    <property type="entry name" value="ATG14"/>
    <property type="match status" value="1"/>
</dbReference>
<comment type="similarity">
    <text evidence="1">Belongs to the ATG14 family.</text>
</comment>
<keyword evidence="3" id="KW-0175">Coiled coil</keyword>
<dbReference type="PANTHER" id="PTHR15157:SF5">
    <property type="entry name" value="UV RADIATION RESISTANCE-ASSOCIATED GENE PROTEIN"/>
    <property type="match status" value="1"/>
</dbReference>
<comment type="caution">
    <text evidence="4">The sequence shown here is derived from an EMBL/GenBank/DDBJ whole genome shotgun (WGS) entry which is preliminary data.</text>
</comment>
<evidence type="ECO:0000313" key="4">
    <source>
        <dbReference type="EMBL" id="ORX36443.1"/>
    </source>
</evidence>
<dbReference type="AlphaFoldDB" id="A0A1Y1UEG8"/>
<proteinExistence type="inferred from homology"/>
<organism evidence="4 5">
    <name type="scientific">Kockovaella imperatae</name>
    <dbReference type="NCBI Taxonomy" id="4999"/>
    <lineage>
        <taxon>Eukaryota</taxon>
        <taxon>Fungi</taxon>
        <taxon>Dikarya</taxon>
        <taxon>Basidiomycota</taxon>
        <taxon>Agaricomycotina</taxon>
        <taxon>Tremellomycetes</taxon>
        <taxon>Tremellales</taxon>
        <taxon>Cuniculitremaceae</taxon>
        <taxon>Kockovaella</taxon>
    </lineage>
</organism>
<dbReference type="PANTHER" id="PTHR15157">
    <property type="entry name" value="UV RADIATION RESISTANCE-ASSOCIATED GENE PROTEIN"/>
    <property type="match status" value="1"/>
</dbReference>
<dbReference type="Proteomes" id="UP000193218">
    <property type="component" value="Unassembled WGS sequence"/>
</dbReference>
<evidence type="ECO:0000256" key="1">
    <source>
        <dbReference type="ARBA" id="ARBA00009574"/>
    </source>
</evidence>